<evidence type="ECO:0008006" key="4">
    <source>
        <dbReference type="Google" id="ProtNLM"/>
    </source>
</evidence>
<dbReference type="Proteomes" id="UP000278035">
    <property type="component" value="Chromosome"/>
</dbReference>
<dbReference type="RefSeq" id="WP_124729940.1">
    <property type="nucleotide sequence ID" value="NZ_CBCSKC010000018.1"/>
</dbReference>
<protein>
    <recommendedName>
        <fullName evidence="4">ATP-binding protein</fullName>
    </recommendedName>
</protein>
<reference evidence="3" key="1">
    <citation type="submission" date="2018-11" db="EMBL/GenBank/DDBJ databases">
        <title>Shewanella sp. M2.</title>
        <authorList>
            <person name="Hwang Y.J."/>
            <person name="Hwang C.Y."/>
        </authorList>
    </citation>
    <scope>NUCLEOTIDE SEQUENCE [LARGE SCALE GENOMIC DNA]</scope>
    <source>
        <strain evidence="3">LMG 19866</strain>
    </source>
</reference>
<feature type="compositionally biased region" description="Low complexity" evidence="1">
    <location>
        <begin position="346"/>
        <end position="362"/>
    </location>
</feature>
<proteinExistence type="predicted"/>
<dbReference type="EMBL" id="CP034015">
    <property type="protein sequence ID" value="AZG72347.1"/>
    <property type="molecule type" value="Genomic_DNA"/>
</dbReference>
<dbReference type="OrthoDB" id="6251702at2"/>
<keyword evidence="3" id="KW-1185">Reference proteome</keyword>
<dbReference type="AlphaFoldDB" id="A0A3G8LSE0"/>
<accession>A0A3G8LSE0</accession>
<organism evidence="2 3">
    <name type="scientific">Shewanella livingstonensis</name>
    <dbReference type="NCBI Taxonomy" id="150120"/>
    <lineage>
        <taxon>Bacteria</taxon>
        <taxon>Pseudomonadati</taxon>
        <taxon>Pseudomonadota</taxon>
        <taxon>Gammaproteobacteria</taxon>
        <taxon>Alteromonadales</taxon>
        <taxon>Shewanellaceae</taxon>
        <taxon>Shewanella</taxon>
    </lineage>
</organism>
<feature type="region of interest" description="Disordered" evidence="1">
    <location>
        <begin position="290"/>
        <end position="309"/>
    </location>
</feature>
<feature type="region of interest" description="Disordered" evidence="1">
    <location>
        <begin position="344"/>
        <end position="366"/>
    </location>
</feature>
<evidence type="ECO:0000313" key="2">
    <source>
        <dbReference type="EMBL" id="AZG72347.1"/>
    </source>
</evidence>
<name>A0A3G8LSE0_9GAMM</name>
<dbReference type="KEGG" id="slj:EGC82_05905"/>
<gene>
    <name evidence="2" type="ORF">EGC82_05905</name>
</gene>
<evidence type="ECO:0000256" key="1">
    <source>
        <dbReference type="SAM" id="MobiDB-lite"/>
    </source>
</evidence>
<sequence>MDINLRLFSRLSQWVNTFFAPKATLKTESDDAQKGLISLKTIANQYQPRTGEEPVNETMSSQFIYTAEDFIARQSQIKQITDVINLWRNHHGEISAIVAPAGAGLSAFLGQIPSLLANINTQQQDASTSKVKPLPEKGLIMSFYNAPLSASDAIANVCYCFDMQPPATMTDTTITDIIIAINKLPAQLIVIDDLHKLMLRMMGNAQALVTFATIVMETRKHHCWILGCEKFAWQRLSTQYQITHFIKHIITFDYFNAKELASIQTKQLVDLGLISDDYLILKTDEAERNRTQNLSEATHTESEKDDDVNPYDDQLKQLHMISQGHPKLAILLLQYSLTHQTDIAQSSSNNKSDNSSKNNSSKDIGDNSKQCTDICKVNASVLPLCQDNDLFSLAEIYIHGGLRIAQHAHIFAQTIEQSSLQLAYLARQGLIIAQYSQRDFAQHFYFITPALSKIIASHLVNNNKLFN</sequence>
<evidence type="ECO:0000313" key="3">
    <source>
        <dbReference type="Proteomes" id="UP000278035"/>
    </source>
</evidence>